<evidence type="ECO:0000313" key="5">
    <source>
        <dbReference type="Proteomes" id="UP000054248"/>
    </source>
</evidence>
<dbReference type="EMBL" id="KN823300">
    <property type="protein sequence ID" value="KIO18269.1"/>
    <property type="molecule type" value="Genomic_DNA"/>
</dbReference>
<reference evidence="4 5" key="1">
    <citation type="submission" date="2014-04" db="EMBL/GenBank/DDBJ databases">
        <authorList>
            <consortium name="DOE Joint Genome Institute"/>
            <person name="Kuo A."/>
            <person name="Girlanda M."/>
            <person name="Perotto S."/>
            <person name="Kohler A."/>
            <person name="Nagy L.G."/>
            <person name="Floudas D."/>
            <person name="Copeland A."/>
            <person name="Barry K.W."/>
            <person name="Cichocki N."/>
            <person name="Veneault-Fourrey C."/>
            <person name="LaButti K."/>
            <person name="Lindquist E.A."/>
            <person name="Lipzen A."/>
            <person name="Lundell T."/>
            <person name="Morin E."/>
            <person name="Murat C."/>
            <person name="Sun H."/>
            <person name="Tunlid A."/>
            <person name="Henrissat B."/>
            <person name="Grigoriev I.V."/>
            <person name="Hibbett D.S."/>
            <person name="Martin F."/>
            <person name="Nordberg H.P."/>
            <person name="Cantor M.N."/>
            <person name="Hua S.X."/>
        </authorList>
    </citation>
    <scope>NUCLEOTIDE SEQUENCE [LARGE SCALE GENOMIC DNA]</scope>
    <source>
        <strain evidence="4 5">MUT 4182</strain>
    </source>
</reference>
<proteinExistence type="inferred from homology"/>
<accession>A0A0C3Q5F4</accession>
<keyword evidence="5" id="KW-1185">Reference proteome</keyword>
<dbReference type="Gene3D" id="2.40.160.120">
    <property type="match status" value="1"/>
</dbReference>
<evidence type="ECO:0000313" key="4">
    <source>
        <dbReference type="EMBL" id="KIO18269.1"/>
    </source>
</evidence>
<dbReference type="HOGENOM" id="CLU_029722_0_0_1"/>
<dbReference type="STRING" id="1051891.A0A0C3Q5F4"/>
<evidence type="ECO:0000256" key="1">
    <source>
        <dbReference type="ARBA" id="ARBA00008842"/>
    </source>
</evidence>
<dbReference type="PANTHER" id="PTHR10972:SF212">
    <property type="entry name" value="OXYSTEROL-BINDING PROTEIN-LIKE PROTEIN 1"/>
    <property type="match status" value="1"/>
</dbReference>
<dbReference type="PANTHER" id="PTHR10972">
    <property type="entry name" value="OXYSTEROL-BINDING PROTEIN-RELATED"/>
    <property type="match status" value="1"/>
</dbReference>
<dbReference type="InterPro" id="IPR037239">
    <property type="entry name" value="OSBP_sf"/>
</dbReference>
<reference evidence="5" key="2">
    <citation type="submission" date="2015-01" db="EMBL/GenBank/DDBJ databases">
        <title>Evolutionary Origins and Diversification of the Mycorrhizal Mutualists.</title>
        <authorList>
            <consortium name="DOE Joint Genome Institute"/>
            <consortium name="Mycorrhizal Genomics Consortium"/>
            <person name="Kohler A."/>
            <person name="Kuo A."/>
            <person name="Nagy L.G."/>
            <person name="Floudas D."/>
            <person name="Copeland A."/>
            <person name="Barry K.W."/>
            <person name="Cichocki N."/>
            <person name="Veneault-Fourrey C."/>
            <person name="LaButti K."/>
            <person name="Lindquist E.A."/>
            <person name="Lipzen A."/>
            <person name="Lundell T."/>
            <person name="Morin E."/>
            <person name="Murat C."/>
            <person name="Riley R."/>
            <person name="Ohm R."/>
            <person name="Sun H."/>
            <person name="Tunlid A."/>
            <person name="Henrissat B."/>
            <person name="Grigoriev I.V."/>
            <person name="Hibbett D.S."/>
            <person name="Martin F."/>
        </authorList>
    </citation>
    <scope>NUCLEOTIDE SEQUENCE [LARGE SCALE GENOMIC DNA]</scope>
    <source>
        <strain evidence="5">MUT 4182</strain>
    </source>
</reference>
<protein>
    <recommendedName>
        <fullName evidence="6">Oxysterol-binding protein</fullName>
    </recommendedName>
</protein>
<gene>
    <name evidence="4" type="ORF">M407DRAFT_246525</name>
</gene>
<sequence length="482" mass="52692">MAQPAKGLPPPSDDEPASQQFENGDVDPAKAAVAISDNDTSEGGKLKMIVQLVKRCLGVKDIAAMRLSLPASLLEPMPNLEYWHYVDRPDLFAAINDSVDPLERMLAVLRYTFSKDLKFIRGKICKPYNSVLGEHFRAHWNVAEIQYPDDFPAEPPLITTHLHHPHGAPVIEIEDDDTPPPSSKASVKSSTSNKKPKRKTSNHDPNGATTPGPAHGSDFLSVSMVDKKIAASAEDVSRLGEGLAELKVEVEGELDDPDEFQDAEDGGDDDEGVRVVFLTEQISHHPPASSYYFACPEKGVEAAGVDQISAKVSGTTVRITPGSMNQGIFVSITSGNGAGEQYHITHPAAHVNGILRGSFYATMTDSTIITCTGSTSGDNLRAIIEYKDESWYGRPQFLLEGCVHTYDPDSPKKEWEGWTKVKHVPTKAVVATFEGSWRKKVEWRMAGEKGSNVLVDIDSLSVVPKSVRPLSEQLPNESRKLW</sequence>
<dbReference type="AlphaFoldDB" id="A0A0C3Q5F4"/>
<feature type="non-terminal residue" evidence="4">
    <location>
        <position position="482"/>
    </location>
</feature>
<evidence type="ECO:0000256" key="3">
    <source>
        <dbReference type="SAM" id="MobiDB-lite"/>
    </source>
</evidence>
<dbReference type="GO" id="GO:0032934">
    <property type="term" value="F:sterol binding"/>
    <property type="evidence" value="ECO:0007669"/>
    <property type="project" value="TreeGrafter"/>
</dbReference>
<dbReference type="Pfam" id="PF01237">
    <property type="entry name" value="Oxysterol_BP"/>
    <property type="match status" value="2"/>
</dbReference>
<evidence type="ECO:0000256" key="2">
    <source>
        <dbReference type="RuleBase" id="RU003844"/>
    </source>
</evidence>
<feature type="region of interest" description="Disordered" evidence="3">
    <location>
        <begin position="250"/>
        <end position="269"/>
    </location>
</feature>
<name>A0A0C3Q5F4_9AGAM</name>
<dbReference type="GO" id="GO:0016020">
    <property type="term" value="C:membrane"/>
    <property type="evidence" value="ECO:0007669"/>
    <property type="project" value="TreeGrafter"/>
</dbReference>
<feature type="region of interest" description="Disordered" evidence="3">
    <location>
        <begin position="170"/>
        <end position="219"/>
    </location>
</feature>
<feature type="compositionally biased region" description="Acidic residues" evidence="3">
    <location>
        <begin position="251"/>
        <end position="269"/>
    </location>
</feature>
<feature type="region of interest" description="Disordered" evidence="3">
    <location>
        <begin position="1"/>
        <end position="28"/>
    </location>
</feature>
<comment type="similarity">
    <text evidence="1 2">Belongs to the OSBP family.</text>
</comment>
<dbReference type="InterPro" id="IPR000648">
    <property type="entry name" value="Oxysterol-bd"/>
</dbReference>
<dbReference type="OrthoDB" id="48057at2759"/>
<organism evidence="4 5">
    <name type="scientific">Tulasnella calospora MUT 4182</name>
    <dbReference type="NCBI Taxonomy" id="1051891"/>
    <lineage>
        <taxon>Eukaryota</taxon>
        <taxon>Fungi</taxon>
        <taxon>Dikarya</taxon>
        <taxon>Basidiomycota</taxon>
        <taxon>Agaricomycotina</taxon>
        <taxon>Agaricomycetes</taxon>
        <taxon>Cantharellales</taxon>
        <taxon>Tulasnellaceae</taxon>
        <taxon>Tulasnella</taxon>
    </lineage>
</organism>
<dbReference type="PROSITE" id="PS01013">
    <property type="entry name" value="OSBP"/>
    <property type="match status" value="1"/>
</dbReference>
<dbReference type="SUPFAM" id="SSF144000">
    <property type="entry name" value="Oxysterol-binding protein-like"/>
    <property type="match status" value="1"/>
</dbReference>
<dbReference type="GO" id="GO:0005829">
    <property type="term" value="C:cytosol"/>
    <property type="evidence" value="ECO:0007669"/>
    <property type="project" value="TreeGrafter"/>
</dbReference>
<evidence type="ECO:0008006" key="6">
    <source>
        <dbReference type="Google" id="ProtNLM"/>
    </source>
</evidence>
<feature type="compositionally biased region" description="Low complexity" evidence="3">
    <location>
        <begin position="183"/>
        <end position="193"/>
    </location>
</feature>
<dbReference type="InterPro" id="IPR018494">
    <property type="entry name" value="Oxysterol-bd_CS"/>
</dbReference>
<dbReference type="Proteomes" id="UP000054248">
    <property type="component" value="Unassembled WGS sequence"/>
</dbReference>